<accession>A0A9J6E1Q6</accession>
<dbReference type="Proteomes" id="UP000821866">
    <property type="component" value="Chromosome 4"/>
</dbReference>
<dbReference type="EMBL" id="JABSTU010000006">
    <property type="protein sequence ID" value="KAH8028236.1"/>
    <property type="molecule type" value="Genomic_DNA"/>
</dbReference>
<dbReference type="AlphaFoldDB" id="A0A9J6E1Q6"/>
<protein>
    <submittedName>
        <fullName evidence="1">Uncharacterized protein</fullName>
    </submittedName>
</protein>
<comment type="caution">
    <text evidence="1">The sequence shown here is derived from an EMBL/GenBank/DDBJ whole genome shotgun (WGS) entry which is preliminary data.</text>
</comment>
<name>A0A9J6E1Q6_RHIMP</name>
<proteinExistence type="predicted"/>
<sequence length="137" mass="14894">MQADTSANDPDLNNRLESLCLSVTEHALGGSELGEVDNIDEWSAKLLAATEGATEEIDAPKEIETMDTRLAHLLEARRSLQKRWRRQRHNRKLRKIAELAERSSDTAVSSAHSSGLHSAARLMGSFTAAALGNSSGN</sequence>
<evidence type="ECO:0000313" key="2">
    <source>
        <dbReference type="Proteomes" id="UP000821866"/>
    </source>
</evidence>
<evidence type="ECO:0000313" key="1">
    <source>
        <dbReference type="EMBL" id="KAH8028236.1"/>
    </source>
</evidence>
<keyword evidence="2" id="KW-1185">Reference proteome</keyword>
<organism evidence="1 2">
    <name type="scientific">Rhipicephalus microplus</name>
    <name type="common">Cattle tick</name>
    <name type="synonym">Boophilus microplus</name>
    <dbReference type="NCBI Taxonomy" id="6941"/>
    <lineage>
        <taxon>Eukaryota</taxon>
        <taxon>Metazoa</taxon>
        <taxon>Ecdysozoa</taxon>
        <taxon>Arthropoda</taxon>
        <taxon>Chelicerata</taxon>
        <taxon>Arachnida</taxon>
        <taxon>Acari</taxon>
        <taxon>Parasitiformes</taxon>
        <taxon>Ixodida</taxon>
        <taxon>Ixodoidea</taxon>
        <taxon>Ixodidae</taxon>
        <taxon>Rhipicephalinae</taxon>
        <taxon>Rhipicephalus</taxon>
        <taxon>Boophilus</taxon>
    </lineage>
</organism>
<gene>
    <name evidence="1" type="ORF">HPB51_014191</name>
</gene>
<reference evidence="1" key="2">
    <citation type="submission" date="2021-09" db="EMBL/GenBank/DDBJ databases">
        <authorList>
            <person name="Jia N."/>
            <person name="Wang J."/>
            <person name="Shi W."/>
            <person name="Du L."/>
            <person name="Sun Y."/>
            <person name="Zhan W."/>
            <person name="Jiang J."/>
            <person name="Wang Q."/>
            <person name="Zhang B."/>
            <person name="Ji P."/>
            <person name="Sakyi L.B."/>
            <person name="Cui X."/>
            <person name="Yuan T."/>
            <person name="Jiang B."/>
            <person name="Yang W."/>
            <person name="Lam T.T.-Y."/>
            <person name="Chang Q."/>
            <person name="Ding S."/>
            <person name="Wang X."/>
            <person name="Zhu J."/>
            <person name="Ruan X."/>
            <person name="Zhao L."/>
            <person name="Wei J."/>
            <person name="Que T."/>
            <person name="Du C."/>
            <person name="Cheng J."/>
            <person name="Dai P."/>
            <person name="Han X."/>
            <person name="Huang E."/>
            <person name="Gao Y."/>
            <person name="Liu J."/>
            <person name="Shao H."/>
            <person name="Ye R."/>
            <person name="Li L."/>
            <person name="Wei W."/>
            <person name="Wang X."/>
            <person name="Wang C."/>
            <person name="Huo Q."/>
            <person name="Li W."/>
            <person name="Guo W."/>
            <person name="Chen H."/>
            <person name="Chen S."/>
            <person name="Zhou L."/>
            <person name="Zhou L."/>
            <person name="Ni X."/>
            <person name="Tian J."/>
            <person name="Zhou Y."/>
            <person name="Sheng Y."/>
            <person name="Liu T."/>
            <person name="Pan Y."/>
            <person name="Xia L."/>
            <person name="Li J."/>
            <person name="Zhao F."/>
            <person name="Cao W."/>
        </authorList>
    </citation>
    <scope>NUCLEOTIDE SEQUENCE</scope>
    <source>
        <strain evidence="1">Rmic-2018</strain>
        <tissue evidence="1">Larvae</tissue>
    </source>
</reference>
<reference evidence="1" key="1">
    <citation type="journal article" date="2020" name="Cell">
        <title>Large-Scale Comparative Analyses of Tick Genomes Elucidate Their Genetic Diversity and Vector Capacities.</title>
        <authorList>
            <consortium name="Tick Genome and Microbiome Consortium (TIGMIC)"/>
            <person name="Jia N."/>
            <person name="Wang J."/>
            <person name="Shi W."/>
            <person name="Du L."/>
            <person name="Sun Y."/>
            <person name="Zhan W."/>
            <person name="Jiang J.F."/>
            <person name="Wang Q."/>
            <person name="Zhang B."/>
            <person name="Ji P."/>
            <person name="Bell-Sakyi L."/>
            <person name="Cui X.M."/>
            <person name="Yuan T.T."/>
            <person name="Jiang B.G."/>
            <person name="Yang W.F."/>
            <person name="Lam T.T."/>
            <person name="Chang Q.C."/>
            <person name="Ding S.J."/>
            <person name="Wang X.J."/>
            <person name="Zhu J.G."/>
            <person name="Ruan X.D."/>
            <person name="Zhao L."/>
            <person name="Wei J.T."/>
            <person name="Ye R.Z."/>
            <person name="Que T.C."/>
            <person name="Du C.H."/>
            <person name="Zhou Y.H."/>
            <person name="Cheng J.X."/>
            <person name="Dai P.F."/>
            <person name="Guo W.B."/>
            <person name="Han X.H."/>
            <person name="Huang E.J."/>
            <person name="Li L.F."/>
            <person name="Wei W."/>
            <person name="Gao Y.C."/>
            <person name="Liu J.Z."/>
            <person name="Shao H.Z."/>
            <person name="Wang X."/>
            <person name="Wang C.C."/>
            <person name="Yang T.C."/>
            <person name="Huo Q.B."/>
            <person name="Li W."/>
            <person name="Chen H.Y."/>
            <person name="Chen S.E."/>
            <person name="Zhou L.G."/>
            <person name="Ni X.B."/>
            <person name="Tian J.H."/>
            <person name="Sheng Y."/>
            <person name="Liu T."/>
            <person name="Pan Y.S."/>
            <person name="Xia L.Y."/>
            <person name="Li J."/>
            <person name="Zhao F."/>
            <person name="Cao W.C."/>
        </authorList>
    </citation>
    <scope>NUCLEOTIDE SEQUENCE</scope>
    <source>
        <strain evidence="1">Rmic-2018</strain>
    </source>
</reference>